<reference evidence="1 2" key="1">
    <citation type="submission" date="2017-01" db="EMBL/GenBank/DDBJ databases">
        <title>Genome sequencing of Rhodoferax fermentans JCM 7819.</title>
        <authorList>
            <person name="Kim Y.J."/>
            <person name="Farh M.E.-A."/>
            <person name="Yang D.-C."/>
        </authorList>
    </citation>
    <scope>NUCLEOTIDE SEQUENCE [LARGE SCALE GENOMIC DNA]</scope>
    <source>
        <strain evidence="1 2">JCM 7819</strain>
    </source>
</reference>
<dbReference type="EMBL" id="MTJN01000002">
    <property type="protein sequence ID" value="OOV08481.1"/>
    <property type="molecule type" value="Genomic_DNA"/>
</dbReference>
<gene>
    <name evidence="1" type="ORF">RF819_18855</name>
</gene>
<keyword evidence="2" id="KW-1185">Reference proteome</keyword>
<proteinExistence type="predicted"/>
<dbReference type="STRING" id="28066.RF819_18855"/>
<organism evidence="1 2">
    <name type="scientific">Rhodoferax fermentans</name>
    <dbReference type="NCBI Taxonomy" id="28066"/>
    <lineage>
        <taxon>Bacteria</taxon>
        <taxon>Pseudomonadati</taxon>
        <taxon>Pseudomonadota</taxon>
        <taxon>Betaproteobacteria</taxon>
        <taxon>Burkholderiales</taxon>
        <taxon>Comamonadaceae</taxon>
        <taxon>Rhodoferax</taxon>
    </lineage>
</organism>
<sequence>MGEQVSDIGFYATVVGYSGTYAPRDIAFKFGMWTGTEFKIDEHKQLNSSLVRGKYPDDDVLQDGDESRGQFKEVRCIASTTLQGKRDQLQHKLCFYDSLGVNLISSERTTEGSPW</sequence>
<evidence type="ECO:0000313" key="1">
    <source>
        <dbReference type="EMBL" id="OOV08481.1"/>
    </source>
</evidence>
<evidence type="ECO:0000313" key="2">
    <source>
        <dbReference type="Proteomes" id="UP000190750"/>
    </source>
</evidence>
<dbReference type="AlphaFoldDB" id="A0A1T1AWM6"/>
<comment type="caution">
    <text evidence="1">The sequence shown here is derived from an EMBL/GenBank/DDBJ whole genome shotgun (WGS) entry which is preliminary data.</text>
</comment>
<dbReference type="Proteomes" id="UP000190750">
    <property type="component" value="Unassembled WGS sequence"/>
</dbReference>
<protein>
    <submittedName>
        <fullName evidence="1">Uncharacterized protein</fullName>
    </submittedName>
</protein>
<dbReference type="OrthoDB" id="5298460at2"/>
<name>A0A1T1AWM6_RHOFE</name>
<accession>A0A1T1AWM6</accession>